<gene>
    <name evidence="2" type="ORF">RHOFW104T7_10465</name>
</gene>
<name>A0A154QIZ3_9GAMM</name>
<dbReference type="STRING" id="416169.RHOFW104T7_10465"/>
<dbReference type="EMBL" id="LVJS01000033">
    <property type="protein sequence ID" value="KZC24134.1"/>
    <property type="molecule type" value="Genomic_DNA"/>
</dbReference>
<comment type="caution">
    <text evidence="2">The sequence shown here is derived from an EMBL/GenBank/DDBJ whole genome shotgun (WGS) entry which is preliminary data.</text>
</comment>
<feature type="chain" id="PRO_5007600105" evidence="1">
    <location>
        <begin position="22"/>
        <end position="161"/>
    </location>
</feature>
<accession>A0A154QIZ3</accession>
<evidence type="ECO:0000313" key="3">
    <source>
        <dbReference type="Proteomes" id="UP000076131"/>
    </source>
</evidence>
<reference evidence="2 3" key="1">
    <citation type="journal article" date="2016" name="MBio">
        <title>Lateral Gene Transfer in a Heavy Metal-Contaminated-Groundwater Microbial Community.</title>
        <authorList>
            <person name="Hemme C.L."/>
            <person name="Green S.J."/>
            <person name="Rishishwar L."/>
            <person name="Prakash O."/>
            <person name="Pettenato A."/>
            <person name="Chakraborty R."/>
            <person name="Deutschbauer A.M."/>
            <person name="Van Nostrand J.D."/>
            <person name="Wu L."/>
            <person name="He Z."/>
            <person name="Jordan I.K."/>
            <person name="Hazen T.C."/>
            <person name="Arkin A.P."/>
            <person name="Kostka J.E."/>
            <person name="Zhou J."/>
        </authorList>
    </citation>
    <scope>NUCLEOTIDE SEQUENCE [LARGE SCALE GENOMIC DNA]</scope>
    <source>
        <strain evidence="2 3">FW104-T7</strain>
    </source>
</reference>
<keyword evidence="3" id="KW-1185">Reference proteome</keyword>
<sequence>MRYLLGACAGVLILVVQPAVAKEGTANCPTLRFERRQVIPLQDLGRLAVDVKSTEDGAGTVVFRFFDVEDRPSRGNAHAVGLVYARMGDLGETPVGGYLWLTDATEVEVAESTIEEGDGKTASMTFTIRANPPACPTASSTFTLKPDGRFYMDGTLSGTVR</sequence>
<dbReference type="AlphaFoldDB" id="A0A154QIZ3"/>
<proteinExistence type="predicted"/>
<keyword evidence="1" id="KW-0732">Signal</keyword>
<evidence type="ECO:0000256" key="1">
    <source>
        <dbReference type="SAM" id="SignalP"/>
    </source>
</evidence>
<dbReference type="RefSeq" id="WP_039954175.1">
    <property type="nucleotide sequence ID" value="NZ_LVJS01000033.1"/>
</dbReference>
<dbReference type="Proteomes" id="UP000076131">
    <property type="component" value="Unassembled WGS sequence"/>
</dbReference>
<evidence type="ECO:0000313" key="2">
    <source>
        <dbReference type="EMBL" id="KZC24134.1"/>
    </source>
</evidence>
<protein>
    <submittedName>
        <fullName evidence="2">Uncharacterized protein</fullName>
    </submittedName>
</protein>
<organism evidence="2 3">
    <name type="scientific">Rhodanobacter thiooxydans</name>
    <dbReference type="NCBI Taxonomy" id="416169"/>
    <lineage>
        <taxon>Bacteria</taxon>
        <taxon>Pseudomonadati</taxon>
        <taxon>Pseudomonadota</taxon>
        <taxon>Gammaproteobacteria</taxon>
        <taxon>Lysobacterales</taxon>
        <taxon>Rhodanobacteraceae</taxon>
        <taxon>Rhodanobacter</taxon>
    </lineage>
</organism>
<feature type="signal peptide" evidence="1">
    <location>
        <begin position="1"/>
        <end position="21"/>
    </location>
</feature>